<dbReference type="SUPFAM" id="SSF52540">
    <property type="entry name" value="P-loop containing nucleoside triphosphate hydrolases"/>
    <property type="match status" value="1"/>
</dbReference>
<keyword evidence="3" id="KW-0547">Nucleotide-binding</keyword>
<dbReference type="GO" id="GO:0016887">
    <property type="term" value="F:ATP hydrolysis activity"/>
    <property type="evidence" value="ECO:0007669"/>
    <property type="project" value="InterPro"/>
</dbReference>
<dbReference type="EC" id="3.6.3.19" evidence="6"/>
<dbReference type="PANTHER" id="PTHR43335:SF4">
    <property type="entry name" value="ABC TRANSPORTER, ATP-BINDING PROTEIN"/>
    <property type="match status" value="1"/>
</dbReference>
<organism evidence="6 7">
    <name type="scientific">Halalkalicoccus paucihalophilus</name>
    <dbReference type="NCBI Taxonomy" id="1008153"/>
    <lineage>
        <taxon>Archaea</taxon>
        <taxon>Methanobacteriati</taxon>
        <taxon>Methanobacteriota</taxon>
        <taxon>Stenosarchaea group</taxon>
        <taxon>Halobacteria</taxon>
        <taxon>Halobacteriales</taxon>
        <taxon>Halococcaceae</taxon>
        <taxon>Halalkalicoccus</taxon>
    </lineage>
</organism>
<name>A0A151AJR2_9EURY</name>
<proteinExistence type="inferred from homology"/>
<dbReference type="GO" id="GO:0005524">
    <property type="term" value="F:ATP binding"/>
    <property type="evidence" value="ECO:0007669"/>
    <property type="project" value="UniProtKB-KW"/>
</dbReference>
<evidence type="ECO:0000256" key="3">
    <source>
        <dbReference type="ARBA" id="ARBA00022741"/>
    </source>
</evidence>
<keyword evidence="2" id="KW-0813">Transport</keyword>
<keyword evidence="6" id="KW-0378">Hydrolase</keyword>
<dbReference type="OrthoDB" id="87732at2157"/>
<gene>
    <name evidence="6" type="primary">malK_1</name>
    <name evidence="6" type="ORF">HAPAU_05460</name>
</gene>
<keyword evidence="7" id="KW-1185">Reference proteome</keyword>
<evidence type="ECO:0000313" key="7">
    <source>
        <dbReference type="Proteomes" id="UP000075321"/>
    </source>
</evidence>
<dbReference type="Proteomes" id="UP000075321">
    <property type="component" value="Unassembled WGS sequence"/>
</dbReference>
<dbReference type="RefSeq" id="WP_066379163.1">
    <property type="nucleotide sequence ID" value="NZ_LTAZ01000001.1"/>
</dbReference>
<dbReference type="PATRIC" id="fig|1008153.3.peg.546"/>
<dbReference type="InterPro" id="IPR003593">
    <property type="entry name" value="AAA+_ATPase"/>
</dbReference>
<evidence type="ECO:0000259" key="5">
    <source>
        <dbReference type="PROSITE" id="PS50893"/>
    </source>
</evidence>
<feature type="domain" description="ABC transporter" evidence="5">
    <location>
        <begin position="4"/>
        <end position="229"/>
    </location>
</feature>
<dbReference type="SMART" id="SM00382">
    <property type="entry name" value="AAA"/>
    <property type="match status" value="1"/>
</dbReference>
<protein>
    <submittedName>
        <fullName evidence="6">Trehalose/maltose import ATP-binding protein MalK</fullName>
        <ecNumber evidence="6">3.6.3.19</ecNumber>
    </submittedName>
</protein>
<evidence type="ECO:0000256" key="1">
    <source>
        <dbReference type="ARBA" id="ARBA00005417"/>
    </source>
</evidence>
<dbReference type="AlphaFoldDB" id="A0A151AJR2"/>
<dbReference type="Gene3D" id="3.40.50.300">
    <property type="entry name" value="P-loop containing nucleotide triphosphate hydrolases"/>
    <property type="match status" value="1"/>
</dbReference>
<accession>A0A151AJR2</accession>
<dbReference type="InterPro" id="IPR027417">
    <property type="entry name" value="P-loop_NTPase"/>
</dbReference>
<dbReference type="PROSITE" id="PS50893">
    <property type="entry name" value="ABC_TRANSPORTER_2"/>
    <property type="match status" value="1"/>
</dbReference>
<keyword evidence="4 6" id="KW-0067">ATP-binding</keyword>
<evidence type="ECO:0000256" key="2">
    <source>
        <dbReference type="ARBA" id="ARBA00022448"/>
    </source>
</evidence>
<sequence length="300" mass="32003">MAAIEFDGVAKRFGSVRALEDLSLSVEAGEVFGFLGPNGAGKSTTIDILLDYVRPTAGSVRVFGADAQRETRAVHERVGVLPDAYHTYDHLTARQHLAFAVEARDADERPLALLDRVGLAYEADRPVEGFSKGMTQRLVLAMALVGEPDLLVLDEPTTGLDPNGAREMRAVIRAERDRGATVFFSSHILEQVEAVCDRVGILSGGELVAVDSIEELREAVGAGTTLTATVDRVPTDLDRVRALEGVFAVSADGTTLTVSCTERAKKPALDALEAAGASIEGFETEETPLEELFAAYTGEA</sequence>
<evidence type="ECO:0000256" key="4">
    <source>
        <dbReference type="ARBA" id="ARBA00022840"/>
    </source>
</evidence>
<comment type="similarity">
    <text evidence="1">Belongs to the ABC transporter superfamily.</text>
</comment>
<dbReference type="EMBL" id="LTAZ01000001">
    <property type="protein sequence ID" value="KYH27871.1"/>
    <property type="molecule type" value="Genomic_DNA"/>
</dbReference>
<dbReference type="CDD" id="cd03230">
    <property type="entry name" value="ABC_DR_subfamily_A"/>
    <property type="match status" value="1"/>
</dbReference>
<dbReference type="InterPro" id="IPR003439">
    <property type="entry name" value="ABC_transporter-like_ATP-bd"/>
</dbReference>
<evidence type="ECO:0000313" key="6">
    <source>
        <dbReference type="EMBL" id="KYH27871.1"/>
    </source>
</evidence>
<comment type="caution">
    <text evidence="6">The sequence shown here is derived from an EMBL/GenBank/DDBJ whole genome shotgun (WGS) entry which is preliminary data.</text>
</comment>
<reference evidence="6 7" key="1">
    <citation type="submission" date="2016-02" db="EMBL/GenBank/DDBJ databases">
        <title>Genome sequence of Halalkalicoccus paucihalophilus DSM 24557.</title>
        <authorList>
            <person name="Poehlein A."/>
            <person name="Daniel R."/>
        </authorList>
    </citation>
    <scope>NUCLEOTIDE SEQUENCE [LARGE SCALE GENOMIC DNA]</scope>
    <source>
        <strain evidence="6 7">DSM 24557</strain>
    </source>
</reference>
<dbReference type="Pfam" id="PF00005">
    <property type="entry name" value="ABC_tran"/>
    <property type="match status" value="1"/>
</dbReference>
<dbReference type="PANTHER" id="PTHR43335">
    <property type="entry name" value="ABC TRANSPORTER, ATP-BINDING PROTEIN"/>
    <property type="match status" value="1"/>
</dbReference>